<keyword evidence="3 5" id="KW-1133">Transmembrane helix</keyword>
<keyword evidence="4 5" id="KW-0472">Membrane</keyword>
<dbReference type="InterPro" id="IPR045863">
    <property type="entry name" value="CorA_TM1_TM2"/>
</dbReference>
<name>A0A9P4ILU3_9PEZI</name>
<protein>
    <submittedName>
        <fullName evidence="6">Uncharacterized protein</fullName>
    </submittedName>
</protein>
<reference evidence="6" key="1">
    <citation type="journal article" date="2020" name="Stud. Mycol.">
        <title>101 Dothideomycetes genomes: a test case for predicting lifestyles and emergence of pathogens.</title>
        <authorList>
            <person name="Haridas S."/>
            <person name="Albert R."/>
            <person name="Binder M."/>
            <person name="Bloem J."/>
            <person name="Labutti K."/>
            <person name="Salamov A."/>
            <person name="Andreopoulos B."/>
            <person name="Baker S."/>
            <person name="Barry K."/>
            <person name="Bills G."/>
            <person name="Bluhm B."/>
            <person name="Cannon C."/>
            <person name="Castanera R."/>
            <person name="Culley D."/>
            <person name="Daum C."/>
            <person name="Ezra D."/>
            <person name="Gonzalez J."/>
            <person name="Henrissat B."/>
            <person name="Kuo A."/>
            <person name="Liang C."/>
            <person name="Lipzen A."/>
            <person name="Lutzoni F."/>
            <person name="Magnuson J."/>
            <person name="Mondo S."/>
            <person name="Nolan M."/>
            <person name="Ohm R."/>
            <person name="Pangilinan J."/>
            <person name="Park H.-J."/>
            <person name="Ramirez L."/>
            <person name="Alfaro M."/>
            <person name="Sun H."/>
            <person name="Tritt A."/>
            <person name="Yoshinaga Y."/>
            <person name="Zwiers L.-H."/>
            <person name="Turgeon B."/>
            <person name="Goodwin S."/>
            <person name="Spatafora J."/>
            <person name="Crous P."/>
            <person name="Grigoriev I."/>
        </authorList>
    </citation>
    <scope>NUCLEOTIDE SEQUENCE</scope>
    <source>
        <strain evidence="6">CBS 133067</strain>
    </source>
</reference>
<dbReference type="Proteomes" id="UP000799772">
    <property type="component" value="Unassembled WGS sequence"/>
</dbReference>
<sequence>DSKTLAEAAQRDTSSMKSLAILTAIFLPPTAVATIFAMPFFDWTHSGSGPVVNHKFWIYWATAIPLTIATVTIWWVWIRRESDFKRKLMEVEAKLKEM</sequence>
<evidence type="ECO:0000256" key="5">
    <source>
        <dbReference type="SAM" id="Phobius"/>
    </source>
</evidence>
<comment type="caution">
    <text evidence="6">The sequence shown here is derived from an EMBL/GenBank/DDBJ whole genome shotgun (WGS) entry which is preliminary data.</text>
</comment>
<feature type="transmembrane region" description="Helical" evidence="5">
    <location>
        <begin position="19"/>
        <end position="41"/>
    </location>
</feature>
<dbReference type="InterPro" id="IPR002523">
    <property type="entry name" value="MgTranspt_CorA/ZnTranspt_ZntB"/>
</dbReference>
<feature type="transmembrane region" description="Helical" evidence="5">
    <location>
        <begin position="56"/>
        <end position="78"/>
    </location>
</feature>
<evidence type="ECO:0000256" key="2">
    <source>
        <dbReference type="ARBA" id="ARBA00022692"/>
    </source>
</evidence>
<dbReference type="EMBL" id="ML978123">
    <property type="protein sequence ID" value="KAF2101794.1"/>
    <property type="molecule type" value="Genomic_DNA"/>
</dbReference>
<dbReference type="OrthoDB" id="2830640at2759"/>
<dbReference type="GO" id="GO:0016020">
    <property type="term" value="C:membrane"/>
    <property type="evidence" value="ECO:0007669"/>
    <property type="project" value="UniProtKB-SubCell"/>
</dbReference>
<evidence type="ECO:0000256" key="4">
    <source>
        <dbReference type="ARBA" id="ARBA00023136"/>
    </source>
</evidence>
<keyword evidence="7" id="KW-1185">Reference proteome</keyword>
<comment type="subcellular location">
    <subcellularLocation>
        <location evidence="1">Membrane</location>
        <topology evidence="1">Multi-pass membrane protein</topology>
    </subcellularLocation>
</comment>
<evidence type="ECO:0000256" key="3">
    <source>
        <dbReference type="ARBA" id="ARBA00022989"/>
    </source>
</evidence>
<organism evidence="6 7">
    <name type="scientific">Rhizodiscina lignyota</name>
    <dbReference type="NCBI Taxonomy" id="1504668"/>
    <lineage>
        <taxon>Eukaryota</taxon>
        <taxon>Fungi</taxon>
        <taxon>Dikarya</taxon>
        <taxon>Ascomycota</taxon>
        <taxon>Pezizomycotina</taxon>
        <taxon>Dothideomycetes</taxon>
        <taxon>Pleosporomycetidae</taxon>
        <taxon>Aulographales</taxon>
        <taxon>Rhizodiscinaceae</taxon>
        <taxon>Rhizodiscina</taxon>
    </lineage>
</organism>
<evidence type="ECO:0000256" key="1">
    <source>
        <dbReference type="ARBA" id="ARBA00004141"/>
    </source>
</evidence>
<feature type="non-terminal residue" evidence="6">
    <location>
        <position position="98"/>
    </location>
</feature>
<proteinExistence type="predicted"/>
<dbReference type="SUPFAM" id="SSF144083">
    <property type="entry name" value="Magnesium transport protein CorA, transmembrane region"/>
    <property type="match status" value="1"/>
</dbReference>
<dbReference type="Pfam" id="PF01544">
    <property type="entry name" value="CorA"/>
    <property type="match status" value="1"/>
</dbReference>
<dbReference type="AlphaFoldDB" id="A0A9P4ILU3"/>
<keyword evidence="2 5" id="KW-0812">Transmembrane</keyword>
<gene>
    <name evidence="6" type="ORF">NA57DRAFT_12920</name>
</gene>
<evidence type="ECO:0000313" key="7">
    <source>
        <dbReference type="Proteomes" id="UP000799772"/>
    </source>
</evidence>
<dbReference type="Gene3D" id="1.20.58.340">
    <property type="entry name" value="Magnesium transport protein CorA, transmembrane region"/>
    <property type="match status" value="1"/>
</dbReference>
<evidence type="ECO:0000313" key="6">
    <source>
        <dbReference type="EMBL" id="KAF2101794.1"/>
    </source>
</evidence>
<feature type="non-terminal residue" evidence="6">
    <location>
        <position position="1"/>
    </location>
</feature>
<accession>A0A9P4ILU3</accession>